<evidence type="ECO:0000313" key="2">
    <source>
        <dbReference type="EMBL" id="CAI4001068.1"/>
    </source>
</evidence>
<feature type="compositionally biased region" description="Gly residues" evidence="1">
    <location>
        <begin position="423"/>
        <end position="436"/>
    </location>
</feature>
<protein>
    <submittedName>
        <fullName evidence="2">Uncharacterized protein</fullName>
    </submittedName>
</protein>
<feature type="compositionally biased region" description="Basic and acidic residues" evidence="1">
    <location>
        <begin position="372"/>
        <end position="395"/>
    </location>
</feature>
<feature type="region of interest" description="Disordered" evidence="1">
    <location>
        <begin position="370"/>
        <end position="440"/>
    </location>
</feature>
<proteinExistence type="predicted"/>
<name>A0A9P1D047_9DINO</name>
<keyword evidence="4" id="KW-1185">Reference proteome</keyword>
<evidence type="ECO:0000313" key="3">
    <source>
        <dbReference type="EMBL" id="CAL4788380.1"/>
    </source>
</evidence>
<evidence type="ECO:0000313" key="4">
    <source>
        <dbReference type="Proteomes" id="UP001152797"/>
    </source>
</evidence>
<organism evidence="2">
    <name type="scientific">Cladocopium goreaui</name>
    <dbReference type="NCBI Taxonomy" id="2562237"/>
    <lineage>
        <taxon>Eukaryota</taxon>
        <taxon>Sar</taxon>
        <taxon>Alveolata</taxon>
        <taxon>Dinophyceae</taxon>
        <taxon>Suessiales</taxon>
        <taxon>Symbiodiniaceae</taxon>
        <taxon>Cladocopium</taxon>
    </lineage>
</organism>
<evidence type="ECO:0000256" key="1">
    <source>
        <dbReference type="SAM" id="MobiDB-lite"/>
    </source>
</evidence>
<comment type="caution">
    <text evidence="2">The sequence shown here is derived from an EMBL/GenBank/DDBJ whole genome shotgun (WGS) entry which is preliminary data.</text>
</comment>
<dbReference type="Proteomes" id="UP001152797">
    <property type="component" value="Unassembled WGS sequence"/>
</dbReference>
<dbReference type="InterPro" id="IPR052055">
    <property type="entry name" value="Hepadnavirus_pol/RT"/>
</dbReference>
<reference evidence="3 4" key="2">
    <citation type="submission" date="2024-05" db="EMBL/GenBank/DDBJ databases">
        <authorList>
            <person name="Chen Y."/>
            <person name="Shah S."/>
            <person name="Dougan E. K."/>
            <person name="Thang M."/>
            <person name="Chan C."/>
        </authorList>
    </citation>
    <scope>NUCLEOTIDE SEQUENCE [LARGE SCALE GENOMIC DNA]</scope>
</reference>
<feature type="region of interest" description="Disordered" evidence="1">
    <location>
        <begin position="766"/>
        <end position="785"/>
    </location>
</feature>
<sequence>MSILPSGEDVRALQDIAGAARLLRLPPTLWDAFTEQVGNPGQDLRVLAALPAHVVVHAIGQAQLAGHGLSAVEAAHVGLMWRVSRFHLYLLKGGSVDDFMDVDPWEPETSNRPQVGVPPQGFKSSGLKEKVLKMSNLLDQTDDSELMPPDVQTVHSWSQRYLQLMGDFPNEEEEPTDAQMAALDKRVNQMGQAPYVDMGVWLPFGRRALKNQKLRSFFPVGDGTYVARDFPGPQNFLQWQASWKVFRVAAISLDICSLASLMTYEKVIEKLTVQWPKNWNLIAHADDKARAERLERLRRNLVIDWKEGKSVPSDFTESKPWSVCSRLIAQDEAFWSEQVRHPATSWLASGGRGVPMASAEALASAHFPGLAEGHELETGGSGDKDDRRRQANRDKRIAKRKRLQADREELNRWRSNPSHSKGSGSGGKGKGKGAGHGVEAEVPERVARCLKESKDFGQYKRTRSFKFVHLFAGPRDVLATSLRTECEKGGILLEVESYDKFMNQTHDLSAAEPLDGILNKAKNMECDGSHASFHCGSFSRARLNAKGDGPGPVRSGSEIYGLSTNNRRQQAEADKGTVLAVRSGLVIAEGVMAQRKRAVPTVGTLENPSGSETREEGPAWELPELKDFVERLEAATATFNTCAYQNKEKDRWFKPGRITGCLAELTSLSRKCTCPSGVKHQSLIGKALTARVAEHPEKLTKVYAVLVAKAFKTTLQMEWWRHQLRVKQEKVSAAQKNWIASKMKKQVPPTSLGDLASSKRSWTAENVDEDVVPSDGPSKRKRKEGENMHFVGGMRNPAKAVSRLHKLGEAGHDVRRLWMRFVRDHPEALEAASSYGSENCKLDAETLTAWRREIESFWKAKEFDDVVLKEPGRFTSPLDAKLWEGWRKFSSDPERDLVQWIRAGAPLGMAEDIRYSSIFPVTDEELPDPEGMPDMEAQLGFDNYKSFREEPEHARQEGERYLKKGFCMELDENEPKEQFPTGTISKWALNLKEKEDGTIKRRVIIDLLRSGGNSWCKVREGIVLPRIQDVLDSLKYLREHCFSIMLKAQKEEWPYADQCEEIELVSADLADAYCHLAVAKKELGNWAMPSIEPGRYLVFTAMLFSFKGAPLILGRCAARLARLLQALIPSEEMQSQLYMDDQRWMMQGPRWRRRENLALISYMCGALGVNLQFMKDVRGTDTTWIGTRMELRLAEEVLILSIPHKMMNEVKKVLTSWESKGMVPLRDVRAVTGHLSWICGIITRARWCVNIPYTVIAQTMNDVKVETERASRRDDTRPKPHMVAVHRMELPRQWFLAMFDKTDEFALRHEPLFEVHPTFALITDASPQGVGATLADTDKTDKVLVPLEALEIPVTEEIAKWTGIQWKEASGQGPLEAWAVLMALREWKHRLKGCSVLIRSDSVVALATVRRSAAHSPVLNGIGAELALRAEELQLGLSWHNTCQGHGTRKLNG</sequence>
<reference evidence="2" key="1">
    <citation type="submission" date="2022-10" db="EMBL/GenBank/DDBJ databases">
        <authorList>
            <person name="Chen Y."/>
            <person name="Dougan E. K."/>
            <person name="Chan C."/>
            <person name="Rhodes N."/>
            <person name="Thang M."/>
        </authorList>
    </citation>
    <scope>NUCLEOTIDE SEQUENCE</scope>
</reference>
<accession>A0A9P1D047</accession>
<feature type="compositionally biased region" description="Basic and acidic residues" evidence="1">
    <location>
        <begin position="403"/>
        <end position="412"/>
    </location>
</feature>
<dbReference type="EMBL" id="CAMXCT030002882">
    <property type="protein sequence ID" value="CAL4788380.1"/>
    <property type="molecule type" value="Genomic_DNA"/>
</dbReference>
<dbReference type="EMBL" id="CAMXCT020002882">
    <property type="protein sequence ID" value="CAL1154443.1"/>
    <property type="molecule type" value="Genomic_DNA"/>
</dbReference>
<dbReference type="InterPro" id="IPR043502">
    <property type="entry name" value="DNA/RNA_pol_sf"/>
</dbReference>
<dbReference type="PANTHER" id="PTHR33050">
    <property type="entry name" value="REVERSE TRANSCRIPTASE DOMAIN-CONTAINING PROTEIN"/>
    <property type="match status" value="1"/>
</dbReference>
<dbReference type="EMBL" id="CAMXCT010002882">
    <property type="protein sequence ID" value="CAI4001068.1"/>
    <property type="molecule type" value="Genomic_DNA"/>
</dbReference>
<gene>
    <name evidence="2" type="ORF">C1SCF055_LOCUS27144</name>
</gene>
<dbReference type="SUPFAM" id="SSF56672">
    <property type="entry name" value="DNA/RNA polymerases"/>
    <property type="match status" value="1"/>
</dbReference>
<dbReference type="PANTHER" id="PTHR33050:SF7">
    <property type="entry name" value="RIBONUCLEASE H"/>
    <property type="match status" value="1"/>
</dbReference>